<accession>A0A7G9Z4R8</accession>
<gene>
    <name evidence="1" type="ORF">AJDLPONB_00006</name>
</gene>
<dbReference type="EMBL" id="MT631607">
    <property type="protein sequence ID" value="QNO55252.1"/>
    <property type="molecule type" value="Genomic_DNA"/>
</dbReference>
<organism evidence="1">
    <name type="scientific">Candidatus Methanophaga sp. ANME-1 ERB7</name>
    <dbReference type="NCBI Taxonomy" id="2759913"/>
    <lineage>
        <taxon>Archaea</taxon>
        <taxon>Methanobacteriati</taxon>
        <taxon>Methanobacteriota</taxon>
        <taxon>Stenosarchaea group</taxon>
        <taxon>Methanomicrobia</taxon>
        <taxon>Candidatus Methanophagales</taxon>
        <taxon>Candidatus Methanophagaceae</taxon>
        <taxon>Candidatus Methanophaga</taxon>
    </lineage>
</organism>
<reference evidence="1" key="1">
    <citation type="submission" date="2020-06" db="EMBL/GenBank/DDBJ databases">
        <title>Unique genomic features of the anaerobic methanotrophic archaea.</title>
        <authorList>
            <person name="Chadwick G.L."/>
            <person name="Skennerton C.T."/>
            <person name="Laso-Perez R."/>
            <person name="Leu A.O."/>
            <person name="Speth D.R."/>
            <person name="Yu H."/>
            <person name="Morgan-Lang C."/>
            <person name="Hatzenpichler R."/>
            <person name="Goudeau D."/>
            <person name="Malmstrom R."/>
            <person name="Brazelton W.J."/>
            <person name="Woyke T."/>
            <person name="Hallam S.J."/>
            <person name="Tyson G.W."/>
            <person name="Wegener G."/>
            <person name="Boetius A."/>
            <person name="Orphan V."/>
        </authorList>
    </citation>
    <scope>NUCLEOTIDE SEQUENCE</scope>
</reference>
<dbReference type="AlphaFoldDB" id="A0A7G9Z4R8"/>
<proteinExistence type="predicted"/>
<evidence type="ECO:0000313" key="1">
    <source>
        <dbReference type="EMBL" id="QNO55252.1"/>
    </source>
</evidence>
<name>A0A7G9Z4R8_9EURY</name>
<protein>
    <submittedName>
        <fullName evidence="1">Uncharacterized protein</fullName>
    </submittedName>
</protein>
<sequence length="44" mass="4955">MKLAYFAKRRPVIDQMYIPDVDVKAVSAVIVATDPDKGFNQDDI</sequence>